<evidence type="ECO:0000259" key="5">
    <source>
        <dbReference type="Pfam" id="PF00296"/>
    </source>
</evidence>
<reference evidence="6 7" key="1">
    <citation type="submission" date="2011-09" db="EMBL/GenBank/DDBJ databases">
        <authorList>
            <consortium name="US DOE Joint Genome Institute (JGI-PGF)"/>
            <person name="Lucas S."/>
            <person name="Han J."/>
            <person name="Lapidus A."/>
            <person name="Cheng J.-F."/>
            <person name="Goodwin L."/>
            <person name="Pitluck S."/>
            <person name="Peters L."/>
            <person name="Land M.L."/>
            <person name="Hauser L."/>
            <person name="Brambilla E."/>
            <person name="Klenk H.-P."/>
            <person name="Woyke T.J."/>
        </authorList>
    </citation>
    <scope>NUCLEOTIDE SEQUENCE [LARGE SCALE GENOMIC DNA]</scope>
    <source>
        <strain evidence="6 7">K62</strain>
    </source>
</reference>
<keyword evidence="3" id="KW-0560">Oxidoreductase</keyword>
<proteinExistence type="predicted"/>
<evidence type="ECO:0000256" key="1">
    <source>
        <dbReference type="ARBA" id="ARBA00022630"/>
    </source>
</evidence>
<sequence length="305" mass="33754">MASRPFPVLYCARVADNEQAPFRFGVNLLGFTSHEELTAKVREAERLGYDVVCIPDHLGFPAPFPSLVAAARATSRVRLGTFVLNTAFYNPVLLARDVASTDRLVDGRLDLGLGTGYVESEFDRAGIPFPTPGKRIDHLKHTIAELRRAFDELEPAPAQRPTPPLLLGGHGDRMLRLAAREADIVGFTGHSYTPSGLVVANAEEMDERVAFVRKEAGDRADELEFNLLVQRVVVTDDRAAALEKLSREFFDIPADTLGQVPYLLVGTLDEIAEQVRAHRARYGITYFTVLDNAMTDFAAVFDRLR</sequence>
<dbReference type="Gene3D" id="3.20.20.30">
    <property type="entry name" value="Luciferase-like domain"/>
    <property type="match status" value="1"/>
</dbReference>
<feature type="domain" description="Luciferase-like" evidence="5">
    <location>
        <begin position="34"/>
        <end position="250"/>
    </location>
</feature>
<dbReference type="HOGENOM" id="CLU_027853_6_3_11"/>
<evidence type="ECO:0000256" key="3">
    <source>
        <dbReference type="ARBA" id="ARBA00023002"/>
    </source>
</evidence>
<dbReference type="PANTHER" id="PTHR42847">
    <property type="entry name" value="ALKANESULFONATE MONOOXYGENASE"/>
    <property type="match status" value="1"/>
</dbReference>
<dbReference type="GO" id="GO:0046306">
    <property type="term" value="P:alkanesulfonate catabolic process"/>
    <property type="evidence" value="ECO:0007669"/>
    <property type="project" value="TreeGrafter"/>
</dbReference>
<dbReference type="PANTHER" id="PTHR42847:SF4">
    <property type="entry name" value="ALKANESULFONATE MONOOXYGENASE-RELATED"/>
    <property type="match status" value="1"/>
</dbReference>
<dbReference type="GO" id="GO:0008726">
    <property type="term" value="F:alkanesulfonate monooxygenase activity"/>
    <property type="evidence" value="ECO:0007669"/>
    <property type="project" value="TreeGrafter"/>
</dbReference>
<dbReference type="Proteomes" id="UP000005087">
    <property type="component" value="Chromosome"/>
</dbReference>
<dbReference type="Pfam" id="PF00296">
    <property type="entry name" value="Bac_luciferase"/>
    <property type="match status" value="1"/>
</dbReference>
<accession>I1D865</accession>
<dbReference type="NCBIfam" id="TIGR03621">
    <property type="entry name" value="F420_MSMEG_2516"/>
    <property type="match status" value="1"/>
</dbReference>
<dbReference type="SUPFAM" id="SSF51679">
    <property type="entry name" value="Bacterial luciferase-like"/>
    <property type="match status" value="1"/>
</dbReference>
<evidence type="ECO:0000313" key="7">
    <source>
        <dbReference type="Proteomes" id="UP000005087"/>
    </source>
</evidence>
<keyword evidence="1" id="KW-0285">Flavoprotein</keyword>
<dbReference type="InterPro" id="IPR019923">
    <property type="entry name" value="Lucif-like_OxRdtase_MSMEG_2516"/>
</dbReference>
<dbReference type="EMBL" id="CM001484">
    <property type="protein sequence ID" value="EIF01140.1"/>
    <property type="molecule type" value="Genomic_DNA"/>
</dbReference>
<dbReference type="eggNOG" id="COG2141">
    <property type="taxonomic scope" value="Bacteria"/>
</dbReference>
<keyword evidence="2" id="KW-0288">FMN</keyword>
<keyword evidence="4" id="KW-0503">Monooxygenase</keyword>
<dbReference type="OrthoDB" id="4288123at2"/>
<dbReference type="AlphaFoldDB" id="I1D865"/>
<dbReference type="InterPro" id="IPR011251">
    <property type="entry name" value="Luciferase-like_dom"/>
</dbReference>
<gene>
    <name evidence="6" type="ORF">SacglDRAFT_04311</name>
</gene>
<dbReference type="InterPro" id="IPR036661">
    <property type="entry name" value="Luciferase-like_sf"/>
</dbReference>
<organism evidence="6 7">
    <name type="scientific">Saccharomonospora glauca K62</name>
    <dbReference type="NCBI Taxonomy" id="928724"/>
    <lineage>
        <taxon>Bacteria</taxon>
        <taxon>Bacillati</taxon>
        <taxon>Actinomycetota</taxon>
        <taxon>Actinomycetes</taxon>
        <taxon>Pseudonocardiales</taxon>
        <taxon>Pseudonocardiaceae</taxon>
        <taxon>Saccharomonospora</taxon>
    </lineage>
</organism>
<name>I1D865_9PSEU</name>
<dbReference type="STRING" id="928724.SacglDRAFT_04311"/>
<keyword evidence="7" id="KW-1185">Reference proteome</keyword>
<evidence type="ECO:0000256" key="2">
    <source>
        <dbReference type="ARBA" id="ARBA00022643"/>
    </source>
</evidence>
<protein>
    <submittedName>
        <fullName evidence="6">Putative F420-dependent oxidoreductase, MSMEG_2516 family</fullName>
    </submittedName>
</protein>
<evidence type="ECO:0000256" key="4">
    <source>
        <dbReference type="ARBA" id="ARBA00023033"/>
    </source>
</evidence>
<evidence type="ECO:0000313" key="6">
    <source>
        <dbReference type="EMBL" id="EIF01140.1"/>
    </source>
</evidence>
<dbReference type="InterPro" id="IPR050172">
    <property type="entry name" value="SsuD_RutA_monooxygenase"/>
</dbReference>
<reference evidence="7" key="2">
    <citation type="submission" date="2012-01" db="EMBL/GenBank/DDBJ databases">
        <title>Noncontiguous Finished sequence of chromosome of Saccharomonospora glauca K62.</title>
        <authorList>
            <consortium name="US DOE Joint Genome Institute"/>
            <person name="Lucas S."/>
            <person name="Han J."/>
            <person name="Lapidus A."/>
            <person name="Cheng J.-F."/>
            <person name="Goodwin L."/>
            <person name="Pitluck S."/>
            <person name="Peters L."/>
            <person name="Mikhailova N."/>
            <person name="Held B."/>
            <person name="Detter J.C."/>
            <person name="Han C."/>
            <person name="Tapia R."/>
            <person name="Land M."/>
            <person name="Hauser L."/>
            <person name="Kyrpides N."/>
            <person name="Ivanova N."/>
            <person name="Pagani I."/>
            <person name="Brambilla E.-M."/>
            <person name="Klenk H.-P."/>
            <person name="Woyke T."/>
        </authorList>
    </citation>
    <scope>NUCLEOTIDE SEQUENCE [LARGE SCALE GENOMIC DNA]</scope>
    <source>
        <strain evidence="7">K62</strain>
    </source>
</reference>